<dbReference type="SUPFAM" id="SSF81648">
    <property type="entry name" value="a domain/subunit of cytochrome bc1 complex (Ubiquinol-cytochrome c reductase)"/>
    <property type="match status" value="1"/>
</dbReference>
<evidence type="ECO:0000313" key="22">
    <source>
        <dbReference type="EMBL" id="KYN31439.1"/>
    </source>
</evidence>
<dbReference type="SUPFAM" id="SSF81342">
    <property type="entry name" value="Transmembrane di-heme cytochromes"/>
    <property type="match status" value="1"/>
</dbReference>
<evidence type="ECO:0000256" key="17">
    <source>
        <dbReference type="ARBA" id="ARBA00031681"/>
    </source>
</evidence>
<comment type="subcellular location">
    <subcellularLocation>
        <location evidence="2">Mitochondrion inner membrane</location>
        <topology evidence="2">Multi-pass membrane protein</topology>
    </subcellularLocation>
</comment>
<feature type="transmembrane region" description="Helical" evidence="20">
    <location>
        <begin position="134"/>
        <end position="154"/>
    </location>
</feature>
<dbReference type="InterPro" id="IPR016174">
    <property type="entry name" value="Di-haem_cyt_TM"/>
</dbReference>
<gene>
    <name evidence="22" type="ORF">ALC56_14320</name>
</gene>
<keyword evidence="7 20" id="KW-0812">Transmembrane</keyword>
<dbReference type="InterPro" id="IPR027387">
    <property type="entry name" value="Cytb/b6-like_sf"/>
</dbReference>
<keyword evidence="11 20" id="KW-1133">Transmembrane helix</keyword>
<dbReference type="InterPro" id="IPR005797">
    <property type="entry name" value="Cyt_b/b6_N"/>
</dbReference>
<proteinExistence type="predicted"/>
<evidence type="ECO:0000256" key="19">
    <source>
        <dbReference type="ARBA" id="ARBA00032818"/>
    </source>
</evidence>
<evidence type="ECO:0000256" key="9">
    <source>
        <dbReference type="ARBA" id="ARBA00022792"/>
    </source>
</evidence>
<protein>
    <recommendedName>
        <fullName evidence="3">Cytochrome b</fullName>
    </recommendedName>
    <alternativeName>
        <fullName evidence="17">Complex III subunit 3</fullName>
    </alternativeName>
    <alternativeName>
        <fullName evidence="18">Complex III subunit III</fullName>
    </alternativeName>
    <alternativeName>
        <fullName evidence="16">Cytochrome b-c1 complex subunit 3</fullName>
    </alternativeName>
    <alternativeName>
        <fullName evidence="19">Ubiquinol-cytochrome-c reductase complex cytochrome b subunit</fullName>
    </alternativeName>
</protein>
<dbReference type="InterPro" id="IPR036150">
    <property type="entry name" value="Cyt_b/b6_C_sf"/>
</dbReference>
<dbReference type="PANTHER" id="PTHR19271">
    <property type="entry name" value="CYTOCHROME B"/>
    <property type="match status" value="1"/>
</dbReference>
<evidence type="ECO:0000256" key="16">
    <source>
        <dbReference type="ARBA" id="ARBA00029812"/>
    </source>
</evidence>
<comment type="function">
    <text evidence="1">Component of the ubiquinol-cytochrome c reductase complex (complex III or cytochrome b-c1 complex) that is part of the mitochondrial respiratory chain. The b-c1 complex mediates electron transfer from ubiquinol to cytochrome c. Contributes to the generation of a proton gradient across the mitochondrial membrane that is then used for ATP synthesis.</text>
</comment>
<keyword evidence="9" id="KW-0999">Mitochondrion inner membrane</keyword>
<evidence type="ECO:0000256" key="8">
    <source>
        <dbReference type="ARBA" id="ARBA00022723"/>
    </source>
</evidence>
<keyword evidence="4" id="KW-0813">Transport</keyword>
<dbReference type="AlphaFoldDB" id="A0A195EU85"/>
<dbReference type="GO" id="GO:0016491">
    <property type="term" value="F:oxidoreductase activity"/>
    <property type="evidence" value="ECO:0007669"/>
    <property type="project" value="InterPro"/>
</dbReference>
<evidence type="ECO:0000256" key="5">
    <source>
        <dbReference type="ARBA" id="ARBA00022617"/>
    </source>
</evidence>
<evidence type="ECO:0000256" key="2">
    <source>
        <dbReference type="ARBA" id="ARBA00004448"/>
    </source>
</evidence>
<evidence type="ECO:0000256" key="4">
    <source>
        <dbReference type="ARBA" id="ARBA00022448"/>
    </source>
</evidence>
<reference evidence="22 23" key="1">
    <citation type="submission" date="2016-03" db="EMBL/GenBank/DDBJ databases">
        <title>Trachymyrmex septentrionalis WGS genome.</title>
        <authorList>
            <person name="Nygaard S."/>
            <person name="Hu H."/>
            <person name="Boomsma J."/>
            <person name="Zhang G."/>
        </authorList>
    </citation>
    <scope>NUCLEOTIDE SEQUENCE [LARGE SCALE GENOMIC DNA]</scope>
    <source>
        <strain evidence="22">Tsep2-gDNA-1</strain>
        <tissue evidence="22">Whole body</tissue>
    </source>
</reference>
<evidence type="ECO:0000256" key="18">
    <source>
        <dbReference type="ARBA" id="ARBA00032600"/>
    </source>
</evidence>
<evidence type="ECO:0000313" key="23">
    <source>
        <dbReference type="Proteomes" id="UP000078541"/>
    </source>
</evidence>
<organism evidence="22 23">
    <name type="scientific">Trachymyrmex septentrionalis</name>
    <dbReference type="NCBI Taxonomy" id="34720"/>
    <lineage>
        <taxon>Eukaryota</taxon>
        <taxon>Metazoa</taxon>
        <taxon>Ecdysozoa</taxon>
        <taxon>Arthropoda</taxon>
        <taxon>Hexapoda</taxon>
        <taxon>Insecta</taxon>
        <taxon>Pterygota</taxon>
        <taxon>Neoptera</taxon>
        <taxon>Endopterygota</taxon>
        <taxon>Hymenoptera</taxon>
        <taxon>Apocrita</taxon>
        <taxon>Aculeata</taxon>
        <taxon>Formicoidea</taxon>
        <taxon>Formicidae</taxon>
        <taxon>Myrmicinae</taxon>
        <taxon>Trachymyrmex</taxon>
    </lineage>
</organism>
<accession>A0A195EU85</accession>
<evidence type="ECO:0000256" key="7">
    <source>
        <dbReference type="ARBA" id="ARBA00022692"/>
    </source>
</evidence>
<evidence type="ECO:0000256" key="14">
    <source>
        <dbReference type="ARBA" id="ARBA00023128"/>
    </source>
</evidence>
<dbReference type="GO" id="GO:0006122">
    <property type="term" value="P:mitochondrial electron transport, ubiquinol to cytochrome c"/>
    <property type="evidence" value="ECO:0007669"/>
    <property type="project" value="TreeGrafter"/>
</dbReference>
<feature type="transmembrane region" description="Helical" evidence="20">
    <location>
        <begin position="166"/>
        <end position="185"/>
    </location>
</feature>
<dbReference type="STRING" id="34720.A0A195EU85"/>
<evidence type="ECO:0000259" key="21">
    <source>
        <dbReference type="PROSITE" id="PS51002"/>
    </source>
</evidence>
<name>A0A195EU85_9HYME</name>
<keyword evidence="5" id="KW-0349">Heme</keyword>
<evidence type="ECO:0000256" key="15">
    <source>
        <dbReference type="ARBA" id="ARBA00023136"/>
    </source>
</evidence>
<keyword evidence="14" id="KW-0496">Mitochondrion</keyword>
<evidence type="ECO:0000256" key="1">
    <source>
        <dbReference type="ARBA" id="ARBA00002566"/>
    </source>
</evidence>
<dbReference type="EMBL" id="KQ981979">
    <property type="protein sequence ID" value="KYN31439.1"/>
    <property type="molecule type" value="Genomic_DNA"/>
</dbReference>
<evidence type="ECO:0000256" key="3">
    <source>
        <dbReference type="ARBA" id="ARBA00013531"/>
    </source>
</evidence>
<keyword evidence="6" id="KW-0679">Respiratory chain</keyword>
<feature type="domain" description="Cytochrome b/b6 N-terminal region profile" evidence="21">
    <location>
        <begin position="1"/>
        <end position="123"/>
    </location>
</feature>
<dbReference type="GO" id="GO:0005743">
    <property type="term" value="C:mitochondrial inner membrane"/>
    <property type="evidence" value="ECO:0007669"/>
    <property type="project" value="UniProtKB-SubCell"/>
</dbReference>
<sequence>MDWAVSCCLIIYYHNYNFYNSGMVTVLCNRIGDVGILMTMRIKIGRALGGALFISGFYRKHLIMEMVYIEGGKETKYPFGGFSINNSTLNRFFSFHFILSFIIILFIFIHLFFLHSTGSSNPLRINRDLYKIPFHLKDILGFTIIILFFLIIIIQYAYTSSIPNKLGSVIGLLISIIILYTLPFIKSNILIHLQPLFN</sequence>
<keyword evidence="10" id="KW-0249">Electron transport</keyword>
<dbReference type="GO" id="GO:0008121">
    <property type="term" value="F:quinol-cytochrome-c reductase activity"/>
    <property type="evidence" value="ECO:0007669"/>
    <property type="project" value="TreeGrafter"/>
</dbReference>
<evidence type="ECO:0000256" key="11">
    <source>
        <dbReference type="ARBA" id="ARBA00022989"/>
    </source>
</evidence>
<evidence type="ECO:0000256" key="20">
    <source>
        <dbReference type="SAM" id="Phobius"/>
    </source>
</evidence>
<evidence type="ECO:0000256" key="10">
    <source>
        <dbReference type="ARBA" id="ARBA00022982"/>
    </source>
</evidence>
<dbReference type="Pfam" id="PF00033">
    <property type="entry name" value="Cytochrome_B"/>
    <property type="match status" value="1"/>
</dbReference>
<keyword evidence="12" id="KW-0408">Iron</keyword>
<keyword evidence="8" id="KW-0479">Metal-binding</keyword>
<keyword evidence="15 20" id="KW-0472">Membrane</keyword>
<evidence type="ECO:0000256" key="12">
    <source>
        <dbReference type="ARBA" id="ARBA00023004"/>
    </source>
</evidence>
<dbReference type="Proteomes" id="UP000078541">
    <property type="component" value="Unassembled WGS sequence"/>
</dbReference>
<evidence type="ECO:0000256" key="6">
    <source>
        <dbReference type="ARBA" id="ARBA00022660"/>
    </source>
</evidence>
<keyword evidence="13" id="KW-0830">Ubiquinone</keyword>
<dbReference type="PROSITE" id="PS51002">
    <property type="entry name" value="CYTB_NTER"/>
    <property type="match status" value="1"/>
</dbReference>
<keyword evidence="23" id="KW-1185">Reference proteome</keyword>
<feature type="transmembrane region" description="Helical" evidence="20">
    <location>
        <begin position="92"/>
        <end position="113"/>
    </location>
</feature>
<dbReference type="GO" id="GO:0046872">
    <property type="term" value="F:metal ion binding"/>
    <property type="evidence" value="ECO:0007669"/>
    <property type="project" value="UniProtKB-KW"/>
</dbReference>
<evidence type="ECO:0000256" key="13">
    <source>
        <dbReference type="ARBA" id="ARBA00023075"/>
    </source>
</evidence>
<dbReference type="Gene3D" id="1.20.810.10">
    <property type="entry name" value="Cytochrome Bc1 Complex, Chain C"/>
    <property type="match status" value="1"/>
</dbReference>
<dbReference type="PANTHER" id="PTHR19271:SF16">
    <property type="entry name" value="CYTOCHROME B"/>
    <property type="match status" value="1"/>
</dbReference>